<keyword evidence="2" id="KW-0560">Oxidoreductase</keyword>
<dbReference type="Pfam" id="PF03358">
    <property type="entry name" value="FMN_red"/>
    <property type="match status" value="1"/>
</dbReference>
<protein>
    <submittedName>
        <fullName evidence="2">NADPH-dependent FMN reductase</fullName>
        <ecNumber evidence="2">1.-.-.-</ecNumber>
    </submittedName>
</protein>
<reference evidence="2 3" key="1">
    <citation type="submission" date="2024-06" db="EMBL/GenBank/DDBJ databases">
        <title>The Natural Products Discovery Center: Release of the First 8490 Sequenced Strains for Exploring Actinobacteria Biosynthetic Diversity.</title>
        <authorList>
            <person name="Kalkreuter E."/>
            <person name="Kautsar S.A."/>
            <person name="Yang D."/>
            <person name="Bader C.D."/>
            <person name="Teijaro C.N."/>
            <person name="Fluegel L."/>
            <person name="Davis C.M."/>
            <person name="Simpson J.R."/>
            <person name="Lauterbach L."/>
            <person name="Steele A.D."/>
            <person name="Gui C."/>
            <person name="Meng S."/>
            <person name="Li G."/>
            <person name="Viehrig K."/>
            <person name="Ye F."/>
            <person name="Su P."/>
            <person name="Kiefer A.F."/>
            <person name="Nichols A."/>
            <person name="Cepeda A.J."/>
            <person name="Yan W."/>
            <person name="Fan B."/>
            <person name="Jiang Y."/>
            <person name="Adhikari A."/>
            <person name="Zheng C.-J."/>
            <person name="Schuster L."/>
            <person name="Cowan T.M."/>
            <person name="Smanski M.J."/>
            <person name="Chevrette M.G."/>
            <person name="De Carvalho L.P.S."/>
            <person name="Shen B."/>
        </authorList>
    </citation>
    <scope>NUCLEOTIDE SEQUENCE [LARGE SCALE GENOMIC DNA]</scope>
    <source>
        <strain evidence="2 3">NPDC006434</strain>
    </source>
</reference>
<dbReference type="SUPFAM" id="SSF52218">
    <property type="entry name" value="Flavoproteins"/>
    <property type="match status" value="1"/>
</dbReference>
<dbReference type="GO" id="GO:0016491">
    <property type="term" value="F:oxidoreductase activity"/>
    <property type="evidence" value="ECO:0007669"/>
    <property type="project" value="UniProtKB-KW"/>
</dbReference>
<dbReference type="PANTHER" id="PTHR30543">
    <property type="entry name" value="CHROMATE REDUCTASE"/>
    <property type="match status" value="1"/>
</dbReference>
<dbReference type="EMBL" id="JBEXPZ010000014">
    <property type="protein sequence ID" value="MET9845402.1"/>
    <property type="molecule type" value="Genomic_DNA"/>
</dbReference>
<sequence length="192" mass="19891">MPKIVLASGSIRRESANAAVIATVRRLLEQRDESYEVTELSLRHFPLFDEDLESDGGTPELLAAKAQVASADVLIISSPAYNGYPSGVLKNALDWLSRPGDADRAPLEGLPTVVVSASPGPAGGENVQPHVRQILGNCGAALIDCEQVAVGNAIELRTPEGVITEPSVVKALDGLVDAVAGHLAGAPQEAAA</sequence>
<keyword evidence="3" id="KW-1185">Reference proteome</keyword>
<feature type="domain" description="NADPH-dependent FMN reductase-like" evidence="1">
    <location>
        <begin position="2"/>
        <end position="153"/>
    </location>
</feature>
<evidence type="ECO:0000259" key="1">
    <source>
        <dbReference type="Pfam" id="PF03358"/>
    </source>
</evidence>
<name>A0ABV2UV30_9ACTN</name>
<proteinExistence type="predicted"/>
<comment type="caution">
    <text evidence="2">The sequence shown here is derived from an EMBL/GenBank/DDBJ whole genome shotgun (WGS) entry which is preliminary data.</text>
</comment>
<accession>A0ABV2UV30</accession>
<dbReference type="EC" id="1.-.-.-" evidence="2"/>
<dbReference type="InterPro" id="IPR050712">
    <property type="entry name" value="NAD(P)H-dep_reductase"/>
</dbReference>
<dbReference type="PANTHER" id="PTHR30543:SF21">
    <property type="entry name" value="NAD(P)H-DEPENDENT FMN REDUCTASE LOT6"/>
    <property type="match status" value="1"/>
</dbReference>
<gene>
    <name evidence="2" type="ORF">ABZZ21_12605</name>
</gene>
<dbReference type="RefSeq" id="WP_355396233.1">
    <property type="nucleotide sequence ID" value="NZ_JBEGHN010000061.1"/>
</dbReference>
<organism evidence="2 3">
    <name type="scientific">Streptomyces ossamyceticus</name>
    <dbReference type="NCBI Taxonomy" id="249581"/>
    <lineage>
        <taxon>Bacteria</taxon>
        <taxon>Bacillati</taxon>
        <taxon>Actinomycetota</taxon>
        <taxon>Actinomycetes</taxon>
        <taxon>Kitasatosporales</taxon>
        <taxon>Streptomycetaceae</taxon>
        <taxon>Streptomyces</taxon>
    </lineage>
</organism>
<dbReference type="InterPro" id="IPR005025">
    <property type="entry name" value="FMN_Rdtase-like_dom"/>
</dbReference>
<dbReference type="Proteomes" id="UP001550210">
    <property type="component" value="Unassembled WGS sequence"/>
</dbReference>
<evidence type="ECO:0000313" key="2">
    <source>
        <dbReference type="EMBL" id="MET9845402.1"/>
    </source>
</evidence>
<dbReference type="Gene3D" id="3.40.50.360">
    <property type="match status" value="1"/>
</dbReference>
<evidence type="ECO:0000313" key="3">
    <source>
        <dbReference type="Proteomes" id="UP001550210"/>
    </source>
</evidence>
<dbReference type="InterPro" id="IPR029039">
    <property type="entry name" value="Flavoprotein-like_sf"/>
</dbReference>